<dbReference type="STRING" id="680127.SAMN05421593_0600"/>
<evidence type="ECO:0000313" key="2">
    <source>
        <dbReference type="Proteomes" id="UP000198561"/>
    </source>
</evidence>
<dbReference type="AlphaFoldDB" id="A0A1H6GXK7"/>
<name>A0A1H6GXK7_CHRCI</name>
<dbReference type="Proteomes" id="UP000198561">
    <property type="component" value="Unassembled WGS sequence"/>
</dbReference>
<proteinExistence type="predicted"/>
<accession>A0A1H6GXK7</accession>
<evidence type="ECO:0000313" key="1">
    <source>
        <dbReference type="EMBL" id="SEH28101.1"/>
    </source>
</evidence>
<dbReference type="RefSeq" id="WP_228424740.1">
    <property type="nucleotide sequence ID" value="NZ_FNWQ01000001.1"/>
</dbReference>
<reference evidence="1 2" key="1">
    <citation type="submission" date="2016-10" db="EMBL/GenBank/DDBJ databases">
        <authorList>
            <person name="de Groot N.N."/>
        </authorList>
    </citation>
    <scope>NUCLEOTIDE SEQUENCE [LARGE SCALE GENOMIC DNA]</scope>
    <source>
        <strain evidence="1 2">DSM 23031</strain>
    </source>
</reference>
<evidence type="ECO:0008006" key="3">
    <source>
        <dbReference type="Google" id="ProtNLM"/>
    </source>
</evidence>
<protein>
    <recommendedName>
        <fullName evidence="3">APCDD1 domain-containing protein</fullName>
    </recommendedName>
</protein>
<sequence>MMEHVRKSALGKWESISTEIRPSTLKNEDGSLKPFYLKRSFALLPEDHFELEIINYADAYGQIPLAKLTLKGHIEWKGGHPVAEGAQKVDFIADETYDVAPLIQNFTDVLNNVARENFETWETGKSQSILRKKFLPFGLSEGQVFKEYDLMYVFNDMMFWGARNIDGRGFDTEENRPANLQIPMKRKY</sequence>
<organism evidence="1 2">
    <name type="scientific">Chryseobacterium culicis</name>
    <dbReference type="NCBI Taxonomy" id="680127"/>
    <lineage>
        <taxon>Bacteria</taxon>
        <taxon>Pseudomonadati</taxon>
        <taxon>Bacteroidota</taxon>
        <taxon>Flavobacteriia</taxon>
        <taxon>Flavobacteriales</taxon>
        <taxon>Weeksellaceae</taxon>
        <taxon>Chryseobacterium group</taxon>
        <taxon>Chryseobacterium</taxon>
    </lineage>
</organism>
<dbReference type="EMBL" id="FNWQ01000001">
    <property type="protein sequence ID" value="SEH28101.1"/>
    <property type="molecule type" value="Genomic_DNA"/>
</dbReference>
<gene>
    <name evidence="1" type="ORF">SAMN05421593_0600</name>
</gene>